<reference evidence="2 3" key="1">
    <citation type="submission" date="2018-06" db="EMBL/GenBank/DDBJ databases">
        <title>Natronomonas sp. F16-60 a new haloarchaeon isolated from a solar saltern of Isla Cristina, Huelva, Spain.</title>
        <authorList>
            <person name="Duran-Viseras A."/>
            <person name="Sanchez-Porro C."/>
            <person name="Ventosa A."/>
        </authorList>
    </citation>
    <scope>NUCLEOTIDE SEQUENCE [LARGE SCALE GENOMIC DNA]</scope>
    <source>
        <strain evidence="2 3">F16-60</strain>
    </source>
</reference>
<proteinExistence type="predicted"/>
<organism evidence="2 3">
    <name type="scientific">Haloglomus irregulare</name>
    <dbReference type="NCBI Taxonomy" id="2234134"/>
    <lineage>
        <taxon>Archaea</taxon>
        <taxon>Methanobacteriati</taxon>
        <taxon>Methanobacteriota</taxon>
        <taxon>Stenosarchaea group</taxon>
        <taxon>Halobacteria</taxon>
        <taxon>Halobacteriales</taxon>
        <taxon>Natronomonadaceae</taxon>
        <taxon>Haloglomus</taxon>
    </lineage>
</organism>
<evidence type="ECO:0000313" key="2">
    <source>
        <dbReference type="EMBL" id="TSD09181.1"/>
    </source>
</evidence>
<dbReference type="InParanoid" id="A0A554MVQ1"/>
<sequence length="118" mass="13287">MGDDDWGFLLDENIERAVGTCLREHGYRVDHIVSVLDPGVDDLTAVLPYARAEDLIVVTKDVSDFSALNPEDHEGLILINSHRLTATEMCAAVRQIVSAYSSRDALRDHFEFLDQWVE</sequence>
<dbReference type="RefSeq" id="WP_144263284.1">
    <property type="nucleotide sequence ID" value="NZ_QMDX01000016.1"/>
</dbReference>
<accession>A0A554MVQ1</accession>
<comment type="caution">
    <text evidence="2">The sequence shown here is derived from an EMBL/GenBank/DDBJ whole genome shotgun (WGS) entry which is preliminary data.</text>
</comment>
<dbReference type="Pfam" id="PF18480">
    <property type="entry name" value="DUF5615"/>
    <property type="match status" value="1"/>
</dbReference>
<dbReference type="InterPro" id="IPR041049">
    <property type="entry name" value="DUF5615"/>
</dbReference>
<dbReference type="Proteomes" id="UP000319894">
    <property type="component" value="Unassembled WGS sequence"/>
</dbReference>
<feature type="domain" description="DUF5615" evidence="1">
    <location>
        <begin position="8"/>
        <end position="109"/>
    </location>
</feature>
<dbReference type="AlphaFoldDB" id="A0A554MVQ1"/>
<keyword evidence="3" id="KW-1185">Reference proteome</keyword>
<name>A0A554MVQ1_9EURY</name>
<evidence type="ECO:0000313" key="3">
    <source>
        <dbReference type="Proteomes" id="UP000319894"/>
    </source>
</evidence>
<evidence type="ECO:0000259" key="1">
    <source>
        <dbReference type="Pfam" id="PF18480"/>
    </source>
</evidence>
<dbReference type="OrthoDB" id="147476at2157"/>
<protein>
    <recommendedName>
        <fullName evidence="1">DUF5615 domain-containing protein</fullName>
    </recommendedName>
</protein>
<gene>
    <name evidence="2" type="ORF">DP107_16780</name>
</gene>
<dbReference type="EMBL" id="QMDX01000016">
    <property type="protein sequence ID" value="TSD09181.1"/>
    <property type="molecule type" value="Genomic_DNA"/>
</dbReference>